<sequence>MKKILLVEDDNNLGAILSEFLAFKGFEVSRHINGEDAWKAFNSDKYDICIIDIMMPRMDGFTLAKKIRTAGNVPFLFLTAKSMIEDKIEGFKLGADDYITKPFSMEELMMRINAILNRYNNAAINGSATLGKYVFNYDERILKTEDNIKKLTAKEADLLKILFDNKNKVVEKQFILKKIWGEDSYFAARSMDVYVSKLRNYLKDDNSIEISTLYGTGIKLIVK</sequence>
<dbReference type="CDD" id="cd00383">
    <property type="entry name" value="trans_reg_C"/>
    <property type="match status" value="1"/>
</dbReference>
<dbReference type="InterPro" id="IPR016032">
    <property type="entry name" value="Sig_transdc_resp-reg_C-effctor"/>
</dbReference>
<dbReference type="GO" id="GO:0006355">
    <property type="term" value="P:regulation of DNA-templated transcription"/>
    <property type="evidence" value="ECO:0007669"/>
    <property type="project" value="InterPro"/>
</dbReference>
<name>I7A3H1_MELRP</name>
<feature type="DNA-binding region" description="OmpR/PhoB-type" evidence="5">
    <location>
        <begin position="125"/>
        <end position="222"/>
    </location>
</feature>
<dbReference type="GO" id="GO:0000976">
    <property type="term" value="F:transcription cis-regulatory region binding"/>
    <property type="evidence" value="ECO:0007669"/>
    <property type="project" value="TreeGrafter"/>
</dbReference>
<dbReference type="KEGG" id="mro:MROS_1189"/>
<evidence type="ECO:0000259" key="7">
    <source>
        <dbReference type="PROSITE" id="PS51755"/>
    </source>
</evidence>
<dbReference type="InterPro" id="IPR011006">
    <property type="entry name" value="CheY-like_superfamily"/>
</dbReference>
<dbReference type="EMBL" id="CP003557">
    <property type="protein sequence ID" value="AFN74426.1"/>
    <property type="molecule type" value="Genomic_DNA"/>
</dbReference>
<dbReference type="InterPro" id="IPR001789">
    <property type="entry name" value="Sig_transdc_resp-reg_receiver"/>
</dbReference>
<dbReference type="GO" id="GO:0032993">
    <property type="term" value="C:protein-DNA complex"/>
    <property type="evidence" value="ECO:0007669"/>
    <property type="project" value="TreeGrafter"/>
</dbReference>
<proteinExistence type="predicted"/>
<dbReference type="CDD" id="cd17574">
    <property type="entry name" value="REC_OmpR"/>
    <property type="match status" value="1"/>
</dbReference>
<dbReference type="GO" id="GO:0005829">
    <property type="term" value="C:cytosol"/>
    <property type="evidence" value="ECO:0007669"/>
    <property type="project" value="TreeGrafter"/>
</dbReference>
<dbReference type="SMART" id="SM00448">
    <property type="entry name" value="REC"/>
    <property type="match status" value="1"/>
</dbReference>
<evidence type="ECO:0000313" key="9">
    <source>
        <dbReference type="Proteomes" id="UP000009011"/>
    </source>
</evidence>
<evidence type="ECO:0000256" key="5">
    <source>
        <dbReference type="PROSITE-ProRule" id="PRU01091"/>
    </source>
</evidence>
<dbReference type="PROSITE" id="PS50110">
    <property type="entry name" value="RESPONSE_REGULATORY"/>
    <property type="match status" value="1"/>
</dbReference>
<evidence type="ECO:0000259" key="6">
    <source>
        <dbReference type="PROSITE" id="PS50110"/>
    </source>
</evidence>
<dbReference type="eggNOG" id="COG0745">
    <property type="taxonomic scope" value="Bacteria"/>
</dbReference>
<dbReference type="OrthoDB" id="5343479at2"/>
<dbReference type="Proteomes" id="UP000009011">
    <property type="component" value="Chromosome"/>
</dbReference>
<dbReference type="AlphaFoldDB" id="I7A3H1"/>
<dbReference type="Pfam" id="PF00072">
    <property type="entry name" value="Response_reg"/>
    <property type="match status" value="1"/>
</dbReference>
<evidence type="ECO:0000256" key="4">
    <source>
        <dbReference type="PROSITE-ProRule" id="PRU00169"/>
    </source>
</evidence>
<dbReference type="InterPro" id="IPR001867">
    <property type="entry name" value="OmpR/PhoB-type_DNA-bd"/>
</dbReference>
<dbReference type="Gene3D" id="6.10.250.690">
    <property type="match status" value="1"/>
</dbReference>
<dbReference type="SMART" id="SM00862">
    <property type="entry name" value="Trans_reg_C"/>
    <property type="match status" value="1"/>
</dbReference>
<feature type="modified residue" description="4-aspartylphosphate" evidence="4">
    <location>
        <position position="52"/>
    </location>
</feature>
<evidence type="ECO:0000256" key="1">
    <source>
        <dbReference type="ARBA" id="ARBA00022553"/>
    </source>
</evidence>
<dbReference type="Gene3D" id="3.40.50.2300">
    <property type="match status" value="1"/>
</dbReference>
<keyword evidence="9" id="KW-1185">Reference proteome</keyword>
<dbReference type="InterPro" id="IPR039420">
    <property type="entry name" value="WalR-like"/>
</dbReference>
<dbReference type="RefSeq" id="WP_014855862.1">
    <property type="nucleotide sequence ID" value="NC_018178.1"/>
</dbReference>
<keyword evidence="3 5" id="KW-0238">DNA-binding</keyword>
<feature type="domain" description="Response regulatory" evidence="6">
    <location>
        <begin position="3"/>
        <end position="116"/>
    </location>
</feature>
<organism evidence="8 9">
    <name type="scientific">Melioribacter roseus (strain DSM 23840 / JCM 17771 / VKM B-2668 / P3M-2)</name>
    <dbReference type="NCBI Taxonomy" id="1191523"/>
    <lineage>
        <taxon>Bacteria</taxon>
        <taxon>Pseudomonadati</taxon>
        <taxon>Ignavibacteriota</taxon>
        <taxon>Ignavibacteria</taxon>
        <taxon>Ignavibacteriales</taxon>
        <taxon>Melioribacteraceae</taxon>
        <taxon>Melioribacter</taxon>
    </lineage>
</organism>
<gene>
    <name evidence="8" type="ordered locus">MROS_1189</name>
</gene>
<dbReference type="STRING" id="1191523.MROS_1189"/>
<accession>I7A3H1</accession>
<evidence type="ECO:0000256" key="3">
    <source>
        <dbReference type="ARBA" id="ARBA00023125"/>
    </source>
</evidence>
<evidence type="ECO:0000313" key="8">
    <source>
        <dbReference type="EMBL" id="AFN74426.1"/>
    </source>
</evidence>
<feature type="domain" description="OmpR/PhoB-type" evidence="7">
    <location>
        <begin position="125"/>
        <end position="222"/>
    </location>
</feature>
<dbReference type="InterPro" id="IPR036388">
    <property type="entry name" value="WH-like_DNA-bd_sf"/>
</dbReference>
<dbReference type="PANTHER" id="PTHR48111">
    <property type="entry name" value="REGULATOR OF RPOS"/>
    <property type="match status" value="1"/>
</dbReference>
<dbReference type="PANTHER" id="PTHR48111:SF40">
    <property type="entry name" value="PHOSPHATE REGULON TRANSCRIPTIONAL REGULATORY PROTEIN PHOB"/>
    <property type="match status" value="1"/>
</dbReference>
<keyword evidence="1 4" id="KW-0597">Phosphoprotein</keyword>
<dbReference type="GO" id="GO:0000156">
    <property type="term" value="F:phosphorelay response regulator activity"/>
    <property type="evidence" value="ECO:0007669"/>
    <property type="project" value="TreeGrafter"/>
</dbReference>
<protein>
    <submittedName>
        <fullName evidence="8">Two component transcriptional regulator, winged helix family</fullName>
    </submittedName>
</protein>
<evidence type="ECO:0000256" key="2">
    <source>
        <dbReference type="ARBA" id="ARBA00023012"/>
    </source>
</evidence>
<dbReference type="SUPFAM" id="SSF52172">
    <property type="entry name" value="CheY-like"/>
    <property type="match status" value="1"/>
</dbReference>
<dbReference type="HOGENOM" id="CLU_000445_30_3_10"/>
<reference evidence="8 9" key="1">
    <citation type="journal article" date="2013" name="PLoS ONE">
        <title>Genomic analysis of Melioribacter roseus, facultatively anaerobic organotrophic bacterium representing a novel deep lineage within Bacteriodetes/Chlorobi group.</title>
        <authorList>
            <person name="Kadnikov V.V."/>
            <person name="Mardanov A.V."/>
            <person name="Podosokorskaya O.A."/>
            <person name="Gavrilov S.N."/>
            <person name="Kublanov I.V."/>
            <person name="Beletsky A.V."/>
            <person name="Bonch-Osmolovskaya E.A."/>
            <person name="Ravin N.V."/>
        </authorList>
    </citation>
    <scope>NUCLEOTIDE SEQUENCE [LARGE SCALE GENOMIC DNA]</scope>
    <source>
        <strain evidence="9">JCM 17771 / P3M-2</strain>
    </source>
</reference>
<dbReference type="SUPFAM" id="SSF46894">
    <property type="entry name" value="C-terminal effector domain of the bipartite response regulators"/>
    <property type="match status" value="1"/>
</dbReference>
<keyword evidence="2" id="KW-0902">Two-component regulatory system</keyword>
<dbReference type="PROSITE" id="PS51755">
    <property type="entry name" value="OMPR_PHOB"/>
    <property type="match status" value="1"/>
</dbReference>
<dbReference type="Gene3D" id="1.10.10.10">
    <property type="entry name" value="Winged helix-like DNA-binding domain superfamily/Winged helix DNA-binding domain"/>
    <property type="match status" value="1"/>
</dbReference>
<dbReference type="Pfam" id="PF00486">
    <property type="entry name" value="Trans_reg_C"/>
    <property type="match status" value="1"/>
</dbReference>